<feature type="signal peptide" evidence="1">
    <location>
        <begin position="1"/>
        <end position="25"/>
    </location>
</feature>
<proteinExistence type="predicted"/>
<accession>A0A1W6N588</accession>
<reference evidence="2 3" key="1">
    <citation type="submission" date="2014-06" db="EMBL/GenBank/DDBJ databases">
        <title>The genome of the endonuclear symbiont Nucleicultrix amoebiphila.</title>
        <authorList>
            <person name="Schulz F."/>
            <person name="Horn M."/>
        </authorList>
    </citation>
    <scope>NUCLEOTIDE SEQUENCE [LARGE SCALE GENOMIC DNA]</scope>
    <source>
        <strain evidence="2 3">FS5</strain>
    </source>
</reference>
<feature type="chain" id="PRO_5013343447" description="DUF4398 domain-containing protein" evidence="1">
    <location>
        <begin position="26"/>
        <end position="128"/>
    </location>
</feature>
<dbReference type="EMBL" id="CP008743">
    <property type="protein sequence ID" value="ARN85017.1"/>
    <property type="molecule type" value="Genomic_DNA"/>
</dbReference>
<keyword evidence="3" id="KW-1185">Reference proteome</keyword>
<evidence type="ECO:0008006" key="4">
    <source>
        <dbReference type="Google" id="ProtNLM"/>
    </source>
</evidence>
<evidence type="ECO:0000313" key="3">
    <source>
        <dbReference type="Proteomes" id="UP000237351"/>
    </source>
</evidence>
<keyword evidence="1" id="KW-0732">Signal</keyword>
<evidence type="ECO:0000256" key="1">
    <source>
        <dbReference type="SAM" id="SignalP"/>
    </source>
</evidence>
<dbReference type="AlphaFoldDB" id="A0A1W6N588"/>
<protein>
    <recommendedName>
        <fullName evidence="4">DUF4398 domain-containing protein</fullName>
    </recommendedName>
</protein>
<dbReference type="RefSeq" id="WP_085784528.1">
    <property type="nucleotide sequence ID" value="NZ_CP008743.1"/>
</dbReference>
<dbReference type="STRING" id="1414854.GQ61_06620"/>
<dbReference type="KEGG" id="naf:GQ61_06620"/>
<organism evidence="2 3">
    <name type="scientific">Candidatus Nucleicultrix amoebiphila FS5</name>
    <dbReference type="NCBI Taxonomy" id="1414854"/>
    <lineage>
        <taxon>Bacteria</taxon>
        <taxon>Pseudomonadati</taxon>
        <taxon>Pseudomonadota</taxon>
        <taxon>Alphaproteobacteria</taxon>
        <taxon>Holosporales</taxon>
        <taxon>Candidatus Nucleicultricaceae</taxon>
        <taxon>Candidatus Nucleicultrix</taxon>
    </lineage>
</organism>
<evidence type="ECO:0000313" key="2">
    <source>
        <dbReference type="EMBL" id="ARN85017.1"/>
    </source>
</evidence>
<sequence>MLLLRVKLSLMMMTLLLGVITPCSATWTQDDWEITYPKRPHNTSKTVSDLKEIIHRGNRILCPADIMFILEKGRTLFEKAKANYLSAFAEIPEYLAYFTKAEAEYRKQKTDVLGSSINIEDIVFSTSR</sequence>
<dbReference type="Proteomes" id="UP000237351">
    <property type="component" value="Chromosome"/>
</dbReference>
<name>A0A1W6N588_9PROT</name>
<gene>
    <name evidence="2" type="ORF">GQ61_06620</name>
</gene>